<dbReference type="RefSeq" id="WP_169324257.1">
    <property type="nucleotide sequence ID" value="NZ_JABCJJ010000007.1"/>
</dbReference>
<keyword evidence="4" id="KW-1185">Reference proteome</keyword>
<feature type="transmembrane region" description="Helical" evidence="2">
    <location>
        <begin position="38"/>
        <end position="61"/>
    </location>
</feature>
<feature type="transmembrane region" description="Helical" evidence="2">
    <location>
        <begin position="371"/>
        <end position="391"/>
    </location>
</feature>
<keyword evidence="2" id="KW-1133">Transmembrane helix</keyword>
<dbReference type="AlphaFoldDB" id="A0A7Y0LX58"/>
<dbReference type="Proteomes" id="UP000562124">
    <property type="component" value="Unassembled WGS sequence"/>
</dbReference>
<proteinExistence type="predicted"/>
<dbReference type="EMBL" id="JABCJJ010000007">
    <property type="protein sequence ID" value="NMR19886.1"/>
    <property type="molecule type" value="Genomic_DNA"/>
</dbReference>
<name>A0A7Y0LX58_CELFI</name>
<keyword evidence="2" id="KW-0812">Transmembrane</keyword>
<feature type="transmembrane region" description="Helical" evidence="2">
    <location>
        <begin position="398"/>
        <end position="419"/>
    </location>
</feature>
<feature type="transmembrane region" description="Helical" evidence="2">
    <location>
        <begin position="322"/>
        <end position="343"/>
    </location>
</feature>
<comment type="caution">
    <text evidence="3">The sequence shown here is derived from an EMBL/GenBank/DDBJ whole genome shotgun (WGS) entry which is preliminary data.</text>
</comment>
<feature type="transmembrane region" description="Helical" evidence="2">
    <location>
        <begin position="216"/>
        <end position="240"/>
    </location>
</feature>
<evidence type="ECO:0000313" key="3">
    <source>
        <dbReference type="EMBL" id="NMR19886.1"/>
    </source>
</evidence>
<gene>
    <name evidence="3" type="ORF">HIR71_06555</name>
</gene>
<feature type="transmembrane region" description="Helical" evidence="2">
    <location>
        <begin position="179"/>
        <end position="210"/>
    </location>
</feature>
<sequence>MSAPGPGSAVGTTAARGPAAPAPDVPRRPWPRSGTWPWWARVLAVYVLARAWSVAVLLVVAQSQEENLWTPAAPSYGEFVGLMWDASWYRQIATEGYPASLPVGADGAVQQNVWAFFPLFPALARAAMLLTGAPWHVAAPTLALVLGAAAVLVVHRVVEAGAPRAVAARPGLPLATATVVAWFPTAVVLQVAYTESLALLLIATVLLLLVRRRYGLAAVAVLALGFTRAVALPLALVVLVHAVTRWRAARRDAATVSRRDVVGMGVLLAASVVAGFAWQVVNAVVTGRTDAYLVTQAAWRARPDVVPLLPWLDVARWRFGEWGPAVLVAAIALIVTLLLVPAARRLGPELRAWPAAYLAYLVAVVEPGTSLARFLLLAFPLGAVTVGLVTGPAVRRRAWVALLVVAFAALQVGWVWQLWRLTPPSGWPP</sequence>
<feature type="transmembrane region" description="Helical" evidence="2">
    <location>
        <begin position="137"/>
        <end position="158"/>
    </location>
</feature>
<reference evidence="3 4" key="1">
    <citation type="submission" date="2020-04" db="EMBL/GenBank/DDBJ databases">
        <title>Sequencing and Assembly of C. fimi.</title>
        <authorList>
            <person name="Ramsey A.R."/>
        </authorList>
    </citation>
    <scope>NUCLEOTIDE SEQUENCE [LARGE SCALE GENOMIC DNA]</scope>
    <source>
        <strain evidence="3 4">SB</strain>
    </source>
</reference>
<evidence type="ECO:0000256" key="1">
    <source>
        <dbReference type="SAM" id="MobiDB-lite"/>
    </source>
</evidence>
<feature type="transmembrane region" description="Helical" evidence="2">
    <location>
        <begin position="261"/>
        <end position="281"/>
    </location>
</feature>
<organism evidence="3 4">
    <name type="scientific">Cellulomonas fimi</name>
    <dbReference type="NCBI Taxonomy" id="1708"/>
    <lineage>
        <taxon>Bacteria</taxon>
        <taxon>Bacillati</taxon>
        <taxon>Actinomycetota</taxon>
        <taxon>Actinomycetes</taxon>
        <taxon>Micrococcales</taxon>
        <taxon>Cellulomonadaceae</taxon>
        <taxon>Cellulomonas</taxon>
    </lineage>
</organism>
<feature type="region of interest" description="Disordered" evidence="1">
    <location>
        <begin position="1"/>
        <end position="29"/>
    </location>
</feature>
<accession>A0A7Y0LX58</accession>
<feature type="compositionally biased region" description="Low complexity" evidence="1">
    <location>
        <begin position="9"/>
        <end position="19"/>
    </location>
</feature>
<keyword evidence="2" id="KW-0472">Membrane</keyword>
<protein>
    <submittedName>
        <fullName evidence="3">Uncharacterized protein</fullName>
    </submittedName>
</protein>
<evidence type="ECO:0000313" key="4">
    <source>
        <dbReference type="Proteomes" id="UP000562124"/>
    </source>
</evidence>
<evidence type="ECO:0000256" key="2">
    <source>
        <dbReference type="SAM" id="Phobius"/>
    </source>
</evidence>